<evidence type="ECO:0000313" key="2">
    <source>
        <dbReference type="EMBL" id="CAK0831723.1"/>
    </source>
</evidence>
<feature type="compositionally biased region" description="Basic and acidic residues" evidence="1">
    <location>
        <begin position="100"/>
        <end position="109"/>
    </location>
</feature>
<reference evidence="2" key="1">
    <citation type="submission" date="2023-10" db="EMBL/GenBank/DDBJ databases">
        <authorList>
            <person name="Chen Y."/>
            <person name="Shah S."/>
            <person name="Dougan E. K."/>
            <person name="Thang M."/>
            <person name="Chan C."/>
        </authorList>
    </citation>
    <scope>NUCLEOTIDE SEQUENCE [LARGE SCALE GENOMIC DNA]</scope>
</reference>
<comment type="caution">
    <text evidence="2">The sequence shown here is derived from an EMBL/GenBank/DDBJ whole genome shotgun (WGS) entry which is preliminary data.</text>
</comment>
<proteinExistence type="predicted"/>
<dbReference type="EMBL" id="CAUYUJ010011418">
    <property type="protein sequence ID" value="CAK0831723.1"/>
    <property type="molecule type" value="Genomic_DNA"/>
</dbReference>
<feature type="compositionally biased region" description="Polar residues" evidence="1">
    <location>
        <begin position="66"/>
        <end position="78"/>
    </location>
</feature>
<name>A0ABN9SJ42_9DINO</name>
<feature type="region of interest" description="Disordered" evidence="1">
    <location>
        <begin position="1"/>
        <end position="109"/>
    </location>
</feature>
<feature type="compositionally biased region" description="Acidic residues" evidence="1">
    <location>
        <begin position="51"/>
        <end position="60"/>
    </location>
</feature>
<evidence type="ECO:0008006" key="4">
    <source>
        <dbReference type="Google" id="ProtNLM"/>
    </source>
</evidence>
<gene>
    <name evidence="2" type="ORF">PCOR1329_LOCUS29990</name>
</gene>
<dbReference type="Proteomes" id="UP001189429">
    <property type="component" value="Unassembled WGS sequence"/>
</dbReference>
<keyword evidence="3" id="KW-1185">Reference proteome</keyword>
<organism evidence="2 3">
    <name type="scientific">Prorocentrum cordatum</name>
    <dbReference type="NCBI Taxonomy" id="2364126"/>
    <lineage>
        <taxon>Eukaryota</taxon>
        <taxon>Sar</taxon>
        <taxon>Alveolata</taxon>
        <taxon>Dinophyceae</taxon>
        <taxon>Prorocentrales</taxon>
        <taxon>Prorocentraceae</taxon>
        <taxon>Prorocentrum</taxon>
    </lineage>
</organism>
<evidence type="ECO:0000313" key="3">
    <source>
        <dbReference type="Proteomes" id="UP001189429"/>
    </source>
</evidence>
<protein>
    <recommendedName>
        <fullName evidence="4">PDZ domain-containing protein</fullName>
    </recommendedName>
</protein>
<accession>A0ABN9SJ42</accession>
<sequence>MGATCGRTGAADAEEVTAAGQGPREGEGPQADPESRDTLGQVTEAAPPEALEADQAEAAELDQGLDLSSDSPLTQVSMASPPPRDVEANGLSFFPTPADARSDEEPYDREVTLTRPVKDGVAVGLGIGIRRVSRNTQLRIDDILDGVVKQWNENNPDNVIEKGFLIIQVNSARSSSAAMLEEMKSEVETLKLVVRRPSGNAARRKNHTRPTWSLEHVPVVKIDS</sequence>
<evidence type="ECO:0000256" key="1">
    <source>
        <dbReference type="SAM" id="MobiDB-lite"/>
    </source>
</evidence>